<keyword evidence="1 2" id="KW-0663">Pyridoxal phosphate</keyword>
<dbReference type="CDD" id="cd00635">
    <property type="entry name" value="PLPDE_III_YBL036c_like"/>
    <property type="match status" value="1"/>
</dbReference>
<reference evidence="6" key="1">
    <citation type="journal article" date="2019" name="Int. J. Syst. Evol. Microbiol.">
        <title>The Global Catalogue of Microorganisms (GCM) 10K type strain sequencing project: providing services to taxonomists for standard genome sequencing and annotation.</title>
        <authorList>
            <consortium name="The Broad Institute Genomics Platform"/>
            <consortium name="The Broad Institute Genome Sequencing Center for Infectious Disease"/>
            <person name="Wu L."/>
            <person name="Ma J."/>
        </authorList>
    </citation>
    <scope>NUCLEOTIDE SEQUENCE [LARGE SCALE GENOMIC DNA]</scope>
    <source>
        <strain evidence="6">JCM 16902</strain>
    </source>
</reference>
<dbReference type="Gene3D" id="3.20.20.10">
    <property type="entry name" value="Alanine racemase"/>
    <property type="match status" value="1"/>
</dbReference>
<name>A0ABP7AAL7_9ACTN</name>
<dbReference type="NCBIfam" id="TIGR00044">
    <property type="entry name" value="YggS family pyridoxal phosphate-dependent enzyme"/>
    <property type="match status" value="1"/>
</dbReference>
<dbReference type="HAMAP" id="MF_02087">
    <property type="entry name" value="PLP_homeostasis"/>
    <property type="match status" value="1"/>
</dbReference>
<dbReference type="InterPro" id="IPR029066">
    <property type="entry name" value="PLP-binding_barrel"/>
</dbReference>
<evidence type="ECO:0000256" key="2">
    <source>
        <dbReference type="HAMAP-Rule" id="MF_02087"/>
    </source>
</evidence>
<dbReference type="Proteomes" id="UP001501074">
    <property type="component" value="Unassembled WGS sequence"/>
</dbReference>
<proteinExistence type="inferred from homology"/>
<comment type="function">
    <text evidence="2">Pyridoxal 5'-phosphate (PLP)-binding protein, which is involved in PLP homeostasis.</text>
</comment>
<evidence type="ECO:0000313" key="5">
    <source>
        <dbReference type="EMBL" id="GAA3628243.1"/>
    </source>
</evidence>
<keyword evidence="6" id="KW-1185">Reference proteome</keyword>
<evidence type="ECO:0000259" key="4">
    <source>
        <dbReference type="Pfam" id="PF01168"/>
    </source>
</evidence>
<comment type="similarity">
    <text evidence="2 3">Belongs to the pyridoxal phosphate-binding protein YggS/PROSC family.</text>
</comment>
<accession>A0ABP7AAL7</accession>
<evidence type="ECO:0000256" key="1">
    <source>
        <dbReference type="ARBA" id="ARBA00022898"/>
    </source>
</evidence>
<gene>
    <name evidence="5" type="ORF">GCM10022223_51980</name>
</gene>
<dbReference type="PANTHER" id="PTHR10146:SF14">
    <property type="entry name" value="PYRIDOXAL PHOSPHATE HOMEOSTASIS PROTEIN"/>
    <property type="match status" value="1"/>
</dbReference>
<evidence type="ECO:0000256" key="3">
    <source>
        <dbReference type="RuleBase" id="RU004514"/>
    </source>
</evidence>
<evidence type="ECO:0000313" key="6">
    <source>
        <dbReference type="Proteomes" id="UP001501074"/>
    </source>
</evidence>
<dbReference type="SUPFAM" id="SSF51419">
    <property type="entry name" value="PLP-binding barrel"/>
    <property type="match status" value="1"/>
</dbReference>
<organism evidence="5 6">
    <name type="scientific">Kineosporia mesophila</name>
    <dbReference type="NCBI Taxonomy" id="566012"/>
    <lineage>
        <taxon>Bacteria</taxon>
        <taxon>Bacillati</taxon>
        <taxon>Actinomycetota</taxon>
        <taxon>Actinomycetes</taxon>
        <taxon>Kineosporiales</taxon>
        <taxon>Kineosporiaceae</taxon>
        <taxon>Kineosporia</taxon>
    </lineage>
</organism>
<dbReference type="PIRSF" id="PIRSF004848">
    <property type="entry name" value="YBL036c_PLPDEIII"/>
    <property type="match status" value="1"/>
</dbReference>
<protein>
    <recommendedName>
        <fullName evidence="2">Pyridoxal phosphate homeostasis protein</fullName>
        <shortName evidence="2">PLP homeostasis protein</shortName>
    </recommendedName>
</protein>
<dbReference type="InterPro" id="IPR011078">
    <property type="entry name" value="PyrdxlP_homeostasis"/>
</dbReference>
<dbReference type="EMBL" id="BAAAZO010000010">
    <property type="protein sequence ID" value="GAA3628243.1"/>
    <property type="molecule type" value="Genomic_DNA"/>
</dbReference>
<dbReference type="PANTHER" id="PTHR10146">
    <property type="entry name" value="PROLINE SYNTHETASE CO-TRANSCRIBED BACTERIAL HOMOLOG PROTEIN"/>
    <property type="match status" value="1"/>
</dbReference>
<feature type="domain" description="Alanine racemase N-terminal" evidence="4">
    <location>
        <begin position="45"/>
        <end position="224"/>
    </location>
</feature>
<dbReference type="Pfam" id="PF01168">
    <property type="entry name" value="Ala_racemase_N"/>
    <property type="match status" value="1"/>
</dbReference>
<dbReference type="InterPro" id="IPR001608">
    <property type="entry name" value="Ala_racemase_N"/>
</dbReference>
<sequence>MSGRAPDVVANLARVRGQIAAACRAAGRAPDSVQLVAASKTVDPQILRQTIEAGLLSYGENRVQEGAAKWPLLRQEFPGLELHLIGPLQTNKARDAVALFDVIHALDRVRLGEALARQCVAQERRPRVLVQVNTGAEQQKSGVLPAEADALLERCRRFQEFDLVGLMCIPPYEGDPRPHFEMLVKIAERHGLSELSMGMSHNYESAIEHGATQVRVGTAIFGARDYPAGGA</sequence>
<feature type="modified residue" description="N6-(pyridoxal phosphate)lysine" evidence="2">
    <location>
        <position position="40"/>
    </location>
</feature>
<comment type="caution">
    <text evidence="5">The sequence shown here is derived from an EMBL/GenBank/DDBJ whole genome shotgun (WGS) entry which is preliminary data.</text>
</comment>